<evidence type="ECO:0000256" key="1">
    <source>
        <dbReference type="ARBA" id="ARBA00010716"/>
    </source>
</evidence>
<dbReference type="PIRSF" id="PIRSF038994">
    <property type="entry name" value="NagA"/>
    <property type="match status" value="1"/>
</dbReference>
<keyword evidence="2" id="KW-0479">Metal-binding</keyword>
<evidence type="ECO:0000259" key="6">
    <source>
        <dbReference type="Pfam" id="PF01979"/>
    </source>
</evidence>
<dbReference type="Gene3D" id="3.20.20.140">
    <property type="entry name" value="Metal-dependent hydrolases"/>
    <property type="match status" value="1"/>
</dbReference>
<name>A0ABU6HKL1_9RHOB</name>
<evidence type="ECO:0000256" key="2">
    <source>
        <dbReference type="ARBA" id="ARBA00022723"/>
    </source>
</evidence>
<comment type="similarity">
    <text evidence="1 5">Belongs to the metallo-dependent hydrolases superfamily. NagA family.</text>
</comment>
<comment type="caution">
    <text evidence="7">The sequence shown here is derived from an EMBL/GenBank/DDBJ whole genome shotgun (WGS) entry which is preliminary data.</text>
</comment>
<dbReference type="PANTHER" id="PTHR11113">
    <property type="entry name" value="N-ACETYLGLUCOSAMINE-6-PHOSPHATE DEACETYLASE"/>
    <property type="match status" value="1"/>
</dbReference>
<dbReference type="Gene3D" id="2.30.40.10">
    <property type="entry name" value="Urease, subunit C, domain 1"/>
    <property type="match status" value="1"/>
</dbReference>
<gene>
    <name evidence="7" type="primary">nagA</name>
    <name evidence="7" type="ORF">VK792_13940</name>
</gene>
<evidence type="ECO:0000256" key="4">
    <source>
        <dbReference type="ARBA" id="ARBA00023277"/>
    </source>
</evidence>
<reference evidence="7 8" key="1">
    <citation type="submission" date="2024-01" db="EMBL/GenBank/DDBJ databases">
        <title>Mesobacterium rodlantinim sp. nov., isolated from shallow sea hydrothermal systems off Kueishantao Island.</title>
        <authorList>
            <person name="Su Z."/>
            <person name="Tang K."/>
        </authorList>
    </citation>
    <scope>NUCLEOTIDE SEQUENCE [LARGE SCALE GENOMIC DNA]</scope>
    <source>
        <strain evidence="7 8">TK19101</strain>
    </source>
</reference>
<keyword evidence="3 5" id="KW-0378">Hydrolase</keyword>
<dbReference type="NCBIfam" id="TIGR00221">
    <property type="entry name" value="nagA"/>
    <property type="match status" value="1"/>
</dbReference>
<protein>
    <submittedName>
        <fullName evidence="7">N-acetylglucosamine-6-phosphate deacetylase</fullName>
        <ecNumber evidence="7">3.5.1.25</ecNumber>
    </submittedName>
</protein>
<keyword evidence="4 5" id="KW-0119">Carbohydrate metabolism</keyword>
<dbReference type="SUPFAM" id="SSF51556">
    <property type="entry name" value="Metallo-dependent hydrolases"/>
    <property type="match status" value="1"/>
</dbReference>
<dbReference type="SUPFAM" id="SSF51338">
    <property type="entry name" value="Composite domain of metallo-dependent hydrolases"/>
    <property type="match status" value="1"/>
</dbReference>
<accession>A0ABU6HKL1</accession>
<dbReference type="EMBL" id="JAYLLH010000020">
    <property type="protein sequence ID" value="MEC3862390.1"/>
    <property type="molecule type" value="Genomic_DNA"/>
</dbReference>
<dbReference type="RefSeq" id="WP_326298158.1">
    <property type="nucleotide sequence ID" value="NZ_JAYLLH010000020.1"/>
</dbReference>
<sequence>MSRRAFLADRIFDGTLLHDVAAVLTDGGRVLAIVPQSDVPADVQKTALGAGIVTPGFVDLQVNGGGGRLFNNAPDVQTLRMMARAHGRSGATSIVPTLITDAPEVVEAAVDAAVEACQNVEGVAGLHLEGPHLDARRKGAHDAALIRPMTDADLRFYRAAAARLPMLKITLAPAAASASQIAALAEAEVLVSLGHAEARYEDVAAAAQAGARCVTHLFNAMSQVEGRHPGVAGAALTLTGLSAGIIADGIHVHPANLALAAGVMGDRLFLVSDAMAVAGSDATEFTLNGRRILRGQGRLTLEDGTLAGADLDLPTAVAVMVGQAGVPLAQALAMATRIPADLIGRGDLGRLTPGSRADFALLSSDLAVRQVWRGATLI</sequence>
<dbReference type="InterPro" id="IPR011059">
    <property type="entry name" value="Metal-dep_hydrolase_composite"/>
</dbReference>
<dbReference type="Pfam" id="PF01979">
    <property type="entry name" value="Amidohydro_1"/>
    <property type="match status" value="1"/>
</dbReference>
<organism evidence="7 8">
    <name type="scientific">Mesobacterium hydrothermale</name>
    <dbReference type="NCBI Taxonomy" id="3111907"/>
    <lineage>
        <taxon>Bacteria</taxon>
        <taxon>Pseudomonadati</taxon>
        <taxon>Pseudomonadota</taxon>
        <taxon>Alphaproteobacteria</taxon>
        <taxon>Rhodobacterales</taxon>
        <taxon>Roseobacteraceae</taxon>
        <taxon>Mesobacterium</taxon>
    </lineage>
</organism>
<feature type="domain" description="Amidohydrolase-related" evidence="6">
    <location>
        <begin position="52"/>
        <end position="367"/>
    </location>
</feature>
<dbReference type="InterPro" id="IPR032466">
    <property type="entry name" value="Metal_Hydrolase"/>
</dbReference>
<keyword evidence="8" id="KW-1185">Reference proteome</keyword>
<dbReference type="Proteomes" id="UP001348149">
    <property type="component" value="Unassembled WGS sequence"/>
</dbReference>
<dbReference type="EC" id="3.5.1.25" evidence="7"/>
<proteinExistence type="inferred from homology"/>
<evidence type="ECO:0000313" key="8">
    <source>
        <dbReference type="Proteomes" id="UP001348149"/>
    </source>
</evidence>
<evidence type="ECO:0000256" key="5">
    <source>
        <dbReference type="PIRNR" id="PIRNR038994"/>
    </source>
</evidence>
<dbReference type="InterPro" id="IPR006680">
    <property type="entry name" value="Amidohydro-rel"/>
</dbReference>
<dbReference type="PANTHER" id="PTHR11113:SF14">
    <property type="entry name" value="N-ACETYLGLUCOSAMINE-6-PHOSPHATE DEACETYLASE"/>
    <property type="match status" value="1"/>
</dbReference>
<dbReference type="GO" id="GO:0008448">
    <property type="term" value="F:N-acetylglucosamine-6-phosphate deacetylase activity"/>
    <property type="evidence" value="ECO:0007669"/>
    <property type="project" value="UniProtKB-EC"/>
</dbReference>
<evidence type="ECO:0000313" key="7">
    <source>
        <dbReference type="EMBL" id="MEC3862390.1"/>
    </source>
</evidence>
<evidence type="ECO:0000256" key="3">
    <source>
        <dbReference type="ARBA" id="ARBA00022801"/>
    </source>
</evidence>
<dbReference type="InterPro" id="IPR003764">
    <property type="entry name" value="GlcNAc_6-P_deAcase"/>
</dbReference>